<name>A0A2I0XJJ2_9ASPA</name>
<reference evidence="1 2" key="1">
    <citation type="journal article" date="2016" name="Sci. Rep.">
        <title>The Dendrobium catenatum Lindl. genome sequence provides insights into polysaccharide synthase, floral development and adaptive evolution.</title>
        <authorList>
            <person name="Zhang G.Q."/>
            <person name="Xu Q."/>
            <person name="Bian C."/>
            <person name="Tsai W.C."/>
            <person name="Yeh C.M."/>
            <person name="Liu K.W."/>
            <person name="Yoshida K."/>
            <person name="Zhang L.S."/>
            <person name="Chang S.B."/>
            <person name="Chen F."/>
            <person name="Shi Y."/>
            <person name="Su Y.Y."/>
            <person name="Zhang Y.Q."/>
            <person name="Chen L.J."/>
            <person name="Yin Y."/>
            <person name="Lin M."/>
            <person name="Huang H."/>
            <person name="Deng H."/>
            <person name="Wang Z.W."/>
            <person name="Zhu S.L."/>
            <person name="Zhao X."/>
            <person name="Deng C."/>
            <person name="Niu S.C."/>
            <person name="Huang J."/>
            <person name="Wang M."/>
            <person name="Liu G.H."/>
            <person name="Yang H.J."/>
            <person name="Xiao X.J."/>
            <person name="Hsiao Y.Y."/>
            <person name="Wu W.L."/>
            <person name="Chen Y.Y."/>
            <person name="Mitsuda N."/>
            <person name="Ohme-Takagi M."/>
            <person name="Luo Y.B."/>
            <person name="Van de Peer Y."/>
            <person name="Liu Z.J."/>
        </authorList>
    </citation>
    <scope>NUCLEOTIDE SEQUENCE [LARGE SCALE GENOMIC DNA]</scope>
    <source>
        <tissue evidence="1">The whole plant</tissue>
    </source>
</reference>
<evidence type="ECO:0000313" key="1">
    <source>
        <dbReference type="EMBL" id="PKU88071.1"/>
    </source>
</evidence>
<dbReference type="EMBL" id="KZ501828">
    <property type="protein sequence ID" value="PKU88071.1"/>
    <property type="molecule type" value="Genomic_DNA"/>
</dbReference>
<evidence type="ECO:0000313" key="2">
    <source>
        <dbReference type="Proteomes" id="UP000233837"/>
    </source>
</evidence>
<gene>
    <name evidence="1" type="ORF">MA16_Dca025675</name>
</gene>
<accession>A0A2I0XJJ2</accession>
<protein>
    <submittedName>
        <fullName evidence="1">Uncharacterized protein</fullName>
    </submittedName>
</protein>
<dbReference type="AlphaFoldDB" id="A0A2I0XJJ2"/>
<reference evidence="1 2" key="2">
    <citation type="journal article" date="2017" name="Nature">
        <title>The Apostasia genome and the evolution of orchids.</title>
        <authorList>
            <person name="Zhang G.Q."/>
            <person name="Liu K.W."/>
            <person name="Li Z."/>
            <person name="Lohaus R."/>
            <person name="Hsiao Y.Y."/>
            <person name="Niu S.C."/>
            <person name="Wang J.Y."/>
            <person name="Lin Y.C."/>
            <person name="Xu Q."/>
            <person name="Chen L.J."/>
            <person name="Yoshida K."/>
            <person name="Fujiwara S."/>
            <person name="Wang Z.W."/>
            <person name="Zhang Y.Q."/>
            <person name="Mitsuda N."/>
            <person name="Wang M."/>
            <person name="Liu G.H."/>
            <person name="Pecoraro L."/>
            <person name="Huang H.X."/>
            <person name="Xiao X.J."/>
            <person name="Lin M."/>
            <person name="Wu X.Y."/>
            <person name="Wu W.L."/>
            <person name="Chen Y.Y."/>
            <person name="Chang S.B."/>
            <person name="Sakamoto S."/>
            <person name="Ohme-Takagi M."/>
            <person name="Yagi M."/>
            <person name="Zeng S.J."/>
            <person name="Shen C.Y."/>
            <person name="Yeh C.M."/>
            <person name="Luo Y.B."/>
            <person name="Tsai W.C."/>
            <person name="Van de Peer Y."/>
            <person name="Liu Z.J."/>
        </authorList>
    </citation>
    <scope>NUCLEOTIDE SEQUENCE [LARGE SCALE GENOMIC DNA]</scope>
    <source>
        <tissue evidence="1">The whole plant</tissue>
    </source>
</reference>
<sequence>MFCVCFRRKQKQLGSLPASGGSKRSWVLCLTWVGGKEACIDFSALLWEQIESH</sequence>
<organism evidence="1 2">
    <name type="scientific">Dendrobium catenatum</name>
    <dbReference type="NCBI Taxonomy" id="906689"/>
    <lineage>
        <taxon>Eukaryota</taxon>
        <taxon>Viridiplantae</taxon>
        <taxon>Streptophyta</taxon>
        <taxon>Embryophyta</taxon>
        <taxon>Tracheophyta</taxon>
        <taxon>Spermatophyta</taxon>
        <taxon>Magnoliopsida</taxon>
        <taxon>Liliopsida</taxon>
        <taxon>Asparagales</taxon>
        <taxon>Orchidaceae</taxon>
        <taxon>Epidendroideae</taxon>
        <taxon>Malaxideae</taxon>
        <taxon>Dendrobiinae</taxon>
        <taxon>Dendrobium</taxon>
    </lineage>
</organism>
<proteinExistence type="predicted"/>
<keyword evidence="2" id="KW-1185">Reference proteome</keyword>
<dbReference type="Proteomes" id="UP000233837">
    <property type="component" value="Unassembled WGS sequence"/>
</dbReference>